<organism evidence="1 2">
    <name type="scientific">Rubritalea halochordaticola</name>
    <dbReference type="NCBI Taxonomy" id="714537"/>
    <lineage>
        <taxon>Bacteria</taxon>
        <taxon>Pseudomonadati</taxon>
        <taxon>Verrucomicrobiota</taxon>
        <taxon>Verrucomicrobiia</taxon>
        <taxon>Verrucomicrobiales</taxon>
        <taxon>Rubritaleaceae</taxon>
        <taxon>Rubritalea</taxon>
    </lineage>
</organism>
<evidence type="ECO:0008006" key="3">
    <source>
        <dbReference type="Google" id="ProtNLM"/>
    </source>
</evidence>
<reference evidence="1 2" key="1">
    <citation type="submission" date="2024-02" db="EMBL/GenBank/DDBJ databases">
        <title>Rubritalea halochordaticola NBRC 107102.</title>
        <authorList>
            <person name="Ichikawa N."/>
            <person name="Katano-Makiyama Y."/>
            <person name="Hidaka K."/>
        </authorList>
    </citation>
    <scope>NUCLEOTIDE SEQUENCE [LARGE SCALE GENOMIC DNA]</scope>
    <source>
        <strain evidence="1 2">NBRC 107102</strain>
    </source>
</reference>
<comment type="caution">
    <text evidence="1">The sequence shown here is derived from an EMBL/GenBank/DDBJ whole genome shotgun (WGS) entry which is preliminary data.</text>
</comment>
<proteinExistence type="predicted"/>
<evidence type="ECO:0000313" key="1">
    <source>
        <dbReference type="EMBL" id="GAA5496434.1"/>
    </source>
</evidence>
<dbReference type="Proteomes" id="UP001424741">
    <property type="component" value="Unassembled WGS sequence"/>
</dbReference>
<evidence type="ECO:0000313" key="2">
    <source>
        <dbReference type="Proteomes" id="UP001424741"/>
    </source>
</evidence>
<keyword evidence="2" id="KW-1185">Reference proteome</keyword>
<gene>
    <name evidence="1" type="ORF">Rhal01_02617</name>
</gene>
<dbReference type="EMBL" id="BAABRL010000008">
    <property type="protein sequence ID" value="GAA5496434.1"/>
    <property type="molecule type" value="Genomic_DNA"/>
</dbReference>
<sequence length="158" mass="18035">MTSIVSLNYLSLILIILFSCSSSVFSEEKSLDLVEAVSIVPQVLGGSDDPLSDGVEYLSFQGYGEMKGKDAQRFWESFKNKKNIDGFIGKGVDIDLIIQFKNSRFKKISLRMKKDSLVYIDYSDDTISLYKLSDESYELIKSKIIFFKQEPKKEPIDR</sequence>
<protein>
    <recommendedName>
        <fullName evidence="3">Lipoprotein</fullName>
    </recommendedName>
</protein>
<name>A0ABP9V3C4_9BACT</name>
<accession>A0ABP9V3C4</accession>